<dbReference type="CDD" id="cd01014">
    <property type="entry name" value="nicotinamidase_related"/>
    <property type="match status" value="1"/>
</dbReference>
<comment type="caution">
    <text evidence="3">The sequence shown here is derived from an EMBL/GenBank/DDBJ whole genome shotgun (WGS) entry which is preliminary data.</text>
</comment>
<dbReference type="PANTHER" id="PTHR43540:SF15">
    <property type="entry name" value="BLR5631 PROTEIN"/>
    <property type="match status" value="1"/>
</dbReference>
<dbReference type="Gene3D" id="3.40.50.850">
    <property type="entry name" value="Isochorismatase-like"/>
    <property type="match status" value="1"/>
</dbReference>
<reference evidence="4" key="1">
    <citation type="submission" date="2017-12" db="EMBL/GenBank/DDBJ databases">
        <title>Draft genome sequence of Telmatospirillum siberiense 26-4b1T, an acidotolerant peatland alphaproteobacterium potentially involved in sulfur cycling.</title>
        <authorList>
            <person name="Hausmann B."/>
            <person name="Pjevac P."/>
            <person name="Schreck K."/>
            <person name="Herbold C.W."/>
            <person name="Daims H."/>
            <person name="Wagner M."/>
            <person name="Pester M."/>
            <person name="Loy A."/>
        </authorList>
    </citation>
    <scope>NUCLEOTIDE SEQUENCE [LARGE SCALE GENOMIC DNA]</scope>
    <source>
        <strain evidence="4">26-4b1</strain>
    </source>
</reference>
<keyword evidence="4" id="KW-1185">Reference proteome</keyword>
<keyword evidence="1 3" id="KW-0378">Hydrolase</keyword>
<organism evidence="3 4">
    <name type="scientific">Telmatospirillum siberiense</name>
    <dbReference type="NCBI Taxonomy" id="382514"/>
    <lineage>
        <taxon>Bacteria</taxon>
        <taxon>Pseudomonadati</taxon>
        <taxon>Pseudomonadota</taxon>
        <taxon>Alphaproteobacteria</taxon>
        <taxon>Rhodospirillales</taxon>
        <taxon>Rhodospirillaceae</taxon>
        <taxon>Telmatospirillum</taxon>
    </lineage>
</organism>
<dbReference type="PANTHER" id="PTHR43540">
    <property type="entry name" value="PEROXYUREIDOACRYLATE/UREIDOACRYLATE AMIDOHYDROLASE-RELATED"/>
    <property type="match status" value="1"/>
</dbReference>
<dbReference type="InterPro" id="IPR050272">
    <property type="entry name" value="Isochorismatase-like_hydrls"/>
</dbReference>
<accession>A0A2N3PUH9</accession>
<evidence type="ECO:0000259" key="2">
    <source>
        <dbReference type="Pfam" id="PF00857"/>
    </source>
</evidence>
<dbReference type="Pfam" id="PF00857">
    <property type="entry name" value="Isochorismatase"/>
    <property type="match status" value="1"/>
</dbReference>
<evidence type="ECO:0000313" key="3">
    <source>
        <dbReference type="EMBL" id="PKU24061.1"/>
    </source>
</evidence>
<dbReference type="GO" id="GO:0016787">
    <property type="term" value="F:hydrolase activity"/>
    <property type="evidence" value="ECO:0007669"/>
    <property type="project" value="UniProtKB-KW"/>
</dbReference>
<evidence type="ECO:0000313" key="4">
    <source>
        <dbReference type="Proteomes" id="UP000233293"/>
    </source>
</evidence>
<dbReference type="Proteomes" id="UP000233293">
    <property type="component" value="Unassembled WGS sequence"/>
</dbReference>
<gene>
    <name evidence="3" type="ORF">CWS72_13245</name>
</gene>
<dbReference type="AlphaFoldDB" id="A0A2N3PUH9"/>
<dbReference type="InterPro" id="IPR000868">
    <property type="entry name" value="Isochorismatase-like_dom"/>
</dbReference>
<dbReference type="EMBL" id="PIUM01000014">
    <property type="protein sequence ID" value="PKU24061.1"/>
    <property type="molecule type" value="Genomic_DNA"/>
</dbReference>
<dbReference type="SUPFAM" id="SSF52499">
    <property type="entry name" value="Isochorismatase-like hydrolases"/>
    <property type="match status" value="1"/>
</dbReference>
<name>A0A2N3PUH9_9PROT</name>
<sequence>MTPKTLFQLAGKEVSPPRLADAVLILIDYQNEYLDGPLKLSGWEEAVARAERLLTAARRAGSRIIHVAHRGQPGGLFDRDHARGAFIERLAPLESEAVVEKTRPNGFSDTGLALRVGTAGAKLVIAGFMTHNCVSSTTRAALDLGYDITIAADACATRDLPSRHGVIRAADIQAAELAALADRHACVVDVDEVIG</sequence>
<dbReference type="RefSeq" id="WP_101251092.1">
    <property type="nucleotide sequence ID" value="NZ_PIUM01000014.1"/>
</dbReference>
<feature type="domain" description="Isochorismatase-like" evidence="2">
    <location>
        <begin position="23"/>
        <end position="173"/>
    </location>
</feature>
<protein>
    <submittedName>
        <fullName evidence="3">Cysteine hydrolase</fullName>
    </submittedName>
</protein>
<evidence type="ECO:0000256" key="1">
    <source>
        <dbReference type="ARBA" id="ARBA00022801"/>
    </source>
</evidence>
<dbReference type="InterPro" id="IPR036380">
    <property type="entry name" value="Isochorismatase-like_sf"/>
</dbReference>
<proteinExistence type="predicted"/>
<dbReference type="OrthoDB" id="9794942at2"/>